<dbReference type="PANTHER" id="PTHR45436">
    <property type="entry name" value="SENSOR HISTIDINE KINASE YKOH"/>
    <property type="match status" value="1"/>
</dbReference>
<evidence type="ECO:0000256" key="5">
    <source>
        <dbReference type="ARBA" id="ARBA00022679"/>
    </source>
</evidence>
<feature type="transmembrane region" description="Helical" evidence="11">
    <location>
        <begin position="69"/>
        <end position="96"/>
    </location>
</feature>
<dbReference type="InterPro" id="IPR003661">
    <property type="entry name" value="HisK_dim/P_dom"/>
</dbReference>
<evidence type="ECO:0000259" key="12">
    <source>
        <dbReference type="PROSITE" id="PS50109"/>
    </source>
</evidence>
<evidence type="ECO:0000256" key="1">
    <source>
        <dbReference type="ARBA" id="ARBA00000085"/>
    </source>
</evidence>
<reference evidence="15" key="1">
    <citation type="journal article" date="2019" name="Int. J. Syst. Evol. Microbiol.">
        <title>The Global Catalogue of Microorganisms (GCM) 10K type strain sequencing project: providing services to taxonomists for standard genome sequencing and annotation.</title>
        <authorList>
            <consortium name="The Broad Institute Genomics Platform"/>
            <consortium name="The Broad Institute Genome Sequencing Center for Infectious Disease"/>
            <person name="Wu L."/>
            <person name="Ma J."/>
        </authorList>
    </citation>
    <scope>NUCLEOTIDE SEQUENCE [LARGE SCALE GENOMIC DNA]</scope>
    <source>
        <strain evidence="15">JCM 17738</strain>
    </source>
</reference>
<evidence type="ECO:0000256" key="9">
    <source>
        <dbReference type="ARBA" id="ARBA00023012"/>
    </source>
</evidence>
<evidence type="ECO:0000256" key="11">
    <source>
        <dbReference type="SAM" id="Phobius"/>
    </source>
</evidence>
<evidence type="ECO:0000256" key="3">
    <source>
        <dbReference type="ARBA" id="ARBA00012438"/>
    </source>
</evidence>
<dbReference type="InterPro" id="IPR036890">
    <property type="entry name" value="HATPase_C_sf"/>
</dbReference>
<dbReference type="EMBL" id="BAABFX010000038">
    <property type="protein sequence ID" value="GAA4400279.1"/>
    <property type="molecule type" value="Genomic_DNA"/>
</dbReference>
<dbReference type="SUPFAM" id="SSF47384">
    <property type="entry name" value="Homodimeric domain of signal transducing histidine kinase"/>
    <property type="match status" value="1"/>
</dbReference>
<keyword evidence="15" id="KW-1185">Reference proteome</keyword>
<dbReference type="SMART" id="SM00388">
    <property type="entry name" value="HisKA"/>
    <property type="match status" value="1"/>
</dbReference>
<comment type="caution">
    <text evidence="14">The sequence shown here is derived from an EMBL/GenBank/DDBJ whole genome shotgun (WGS) entry which is preliminary data.</text>
</comment>
<dbReference type="PANTHER" id="PTHR45436:SF5">
    <property type="entry name" value="SENSOR HISTIDINE KINASE TRCS"/>
    <property type="match status" value="1"/>
</dbReference>
<dbReference type="PROSITE" id="PS50109">
    <property type="entry name" value="HIS_KIN"/>
    <property type="match status" value="1"/>
</dbReference>
<dbReference type="Gene3D" id="1.10.287.130">
    <property type="match status" value="1"/>
</dbReference>
<evidence type="ECO:0000259" key="13">
    <source>
        <dbReference type="PROSITE" id="PS50885"/>
    </source>
</evidence>
<dbReference type="Pfam" id="PF02518">
    <property type="entry name" value="HATPase_c"/>
    <property type="match status" value="1"/>
</dbReference>
<feature type="transmembrane region" description="Helical" evidence="11">
    <location>
        <begin position="21"/>
        <end position="47"/>
    </location>
</feature>
<dbReference type="InterPro" id="IPR036097">
    <property type="entry name" value="HisK_dim/P_sf"/>
</dbReference>
<keyword evidence="9" id="KW-0902">Two-component regulatory system</keyword>
<evidence type="ECO:0000313" key="14">
    <source>
        <dbReference type="EMBL" id="GAA4400279.1"/>
    </source>
</evidence>
<dbReference type="InterPro" id="IPR005467">
    <property type="entry name" value="His_kinase_dom"/>
</dbReference>
<dbReference type="InterPro" id="IPR003594">
    <property type="entry name" value="HATPase_dom"/>
</dbReference>
<feature type="domain" description="HAMP" evidence="13">
    <location>
        <begin position="98"/>
        <end position="151"/>
    </location>
</feature>
<dbReference type="CDD" id="cd06225">
    <property type="entry name" value="HAMP"/>
    <property type="match status" value="1"/>
</dbReference>
<proteinExistence type="predicted"/>
<keyword evidence="10 11" id="KW-0472">Membrane</keyword>
<dbReference type="Gene3D" id="3.30.565.10">
    <property type="entry name" value="Histidine kinase-like ATPase, C-terminal domain"/>
    <property type="match status" value="1"/>
</dbReference>
<organism evidence="14 15">
    <name type="scientific">Ornithinibacter aureus</name>
    <dbReference type="NCBI Taxonomy" id="622664"/>
    <lineage>
        <taxon>Bacteria</taxon>
        <taxon>Bacillati</taxon>
        <taxon>Actinomycetota</taxon>
        <taxon>Actinomycetes</taxon>
        <taxon>Micrococcales</taxon>
        <taxon>Intrasporangiaceae</taxon>
        <taxon>Ornithinibacter</taxon>
    </lineage>
</organism>
<evidence type="ECO:0000256" key="8">
    <source>
        <dbReference type="ARBA" id="ARBA00022989"/>
    </source>
</evidence>
<dbReference type="PRINTS" id="PR00344">
    <property type="entry name" value="BCTRLSENSOR"/>
</dbReference>
<dbReference type="PROSITE" id="PS50885">
    <property type="entry name" value="HAMP"/>
    <property type="match status" value="1"/>
</dbReference>
<gene>
    <name evidence="14" type="ORF">GCM10023153_27620</name>
</gene>
<evidence type="ECO:0000313" key="15">
    <source>
        <dbReference type="Proteomes" id="UP001500390"/>
    </source>
</evidence>
<dbReference type="EC" id="2.7.13.3" evidence="3"/>
<dbReference type="SUPFAM" id="SSF55874">
    <property type="entry name" value="ATPase domain of HSP90 chaperone/DNA topoisomerase II/histidine kinase"/>
    <property type="match status" value="1"/>
</dbReference>
<evidence type="ECO:0000256" key="6">
    <source>
        <dbReference type="ARBA" id="ARBA00022692"/>
    </source>
</evidence>
<keyword evidence="7 14" id="KW-0418">Kinase</keyword>
<keyword evidence="4" id="KW-0597">Phosphoprotein</keyword>
<dbReference type="RefSeq" id="WP_246196937.1">
    <property type="nucleotide sequence ID" value="NZ_BAABFX010000038.1"/>
</dbReference>
<keyword evidence="5" id="KW-0808">Transferase</keyword>
<dbReference type="CDD" id="cd00082">
    <property type="entry name" value="HisKA"/>
    <property type="match status" value="1"/>
</dbReference>
<dbReference type="GO" id="GO:0016301">
    <property type="term" value="F:kinase activity"/>
    <property type="evidence" value="ECO:0007669"/>
    <property type="project" value="UniProtKB-KW"/>
</dbReference>
<evidence type="ECO:0000256" key="4">
    <source>
        <dbReference type="ARBA" id="ARBA00022553"/>
    </source>
</evidence>
<dbReference type="InterPro" id="IPR050428">
    <property type="entry name" value="TCS_sensor_his_kinase"/>
</dbReference>
<evidence type="ECO:0000256" key="2">
    <source>
        <dbReference type="ARBA" id="ARBA00004236"/>
    </source>
</evidence>
<keyword evidence="6 11" id="KW-0812">Transmembrane</keyword>
<evidence type="ECO:0000256" key="10">
    <source>
        <dbReference type="ARBA" id="ARBA00023136"/>
    </source>
</evidence>
<dbReference type="Proteomes" id="UP001500390">
    <property type="component" value="Unassembled WGS sequence"/>
</dbReference>
<dbReference type="Pfam" id="PF00672">
    <property type="entry name" value="HAMP"/>
    <property type="match status" value="1"/>
</dbReference>
<name>A0ABP8K4R6_9MICO</name>
<sequence length="379" mass="40220">MSGQSWLVRRRSAAPLSTRLLVAQALVLFAGAVTAWVVASVVAPGIFHDHLVQAGVGHSGSEAAHVEEAFGSALLISFAVALLTSVLMALLVTGYFTRRVQRSTTQVSHAAARIAEGQFGARVPNPGLGPEFDQLADTVNELAERLGDVERTRRRILADLAHEMRNPLATIETHLEALEDGVRDLDEPTLAALHGGTQRLHRLAEDISAVSRAEEGQLDSRPVRTSPHLLLRAAAAAAQDAYDTAQVRLTIEAGGTVPDVHVDPERMGQVLANLLDNALRHTPPGGSVRLCATRPDQHWVELEVADTGEGITAEALPHVFERFYRADPARLRQPGNSGSGIGLTISRALVEAHGGGLSAHSAGPGQGTTFRIRLPAVAG</sequence>
<dbReference type="SMART" id="SM00387">
    <property type="entry name" value="HATPase_c"/>
    <property type="match status" value="1"/>
</dbReference>
<protein>
    <recommendedName>
        <fullName evidence="3">histidine kinase</fullName>
        <ecNumber evidence="3">2.7.13.3</ecNumber>
    </recommendedName>
</protein>
<dbReference type="CDD" id="cd00075">
    <property type="entry name" value="HATPase"/>
    <property type="match status" value="1"/>
</dbReference>
<dbReference type="InterPro" id="IPR004358">
    <property type="entry name" value="Sig_transdc_His_kin-like_C"/>
</dbReference>
<comment type="catalytic activity">
    <reaction evidence="1">
        <text>ATP + protein L-histidine = ADP + protein N-phospho-L-histidine.</text>
        <dbReference type="EC" id="2.7.13.3"/>
    </reaction>
</comment>
<dbReference type="Pfam" id="PF00512">
    <property type="entry name" value="HisKA"/>
    <property type="match status" value="1"/>
</dbReference>
<dbReference type="SUPFAM" id="SSF158472">
    <property type="entry name" value="HAMP domain-like"/>
    <property type="match status" value="1"/>
</dbReference>
<keyword evidence="8 11" id="KW-1133">Transmembrane helix</keyword>
<accession>A0ABP8K4R6</accession>
<dbReference type="SMART" id="SM00304">
    <property type="entry name" value="HAMP"/>
    <property type="match status" value="1"/>
</dbReference>
<feature type="domain" description="Histidine kinase" evidence="12">
    <location>
        <begin position="159"/>
        <end position="378"/>
    </location>
</feature>
<dbReference type="InterPro" id="IPR003660">
    <property type="entry name" value="HAMP_dom"/>
</dbReference>
<dbReference type="Gene3D" id="6.10.340.10">
    <property type="match status" value="1"/>
</dbReference>
<comment type="subcellular location">
    <subcellularLocation>
        <location evidence="2">Cell membrane</location>
    </subcellularLocation>
</comment>
<evidence type="ECO:0000256" key="7">
    <source>
        <dbReference type="ARBA" id="ARBA00022777"/>
    </source>
</evidence>